<organism evidence="2 3">
    <name type="scientific">Candolleomyces aberdarensis</name>
    <dbReference type="NCBI Taxonomy" id="2316362"/>
    <lineage>
        <taxon>Eukaryota</taxon>
        <taxon>Fungi</taxon>
        <taxon>Dikarya</taxon>
        <taxon>Basidiomycota</taxon>
        <taxon>Agaricomycotina</taxon>
        <taxon>Agaricomycetes</taxon>
        <taxon>Agaricomycetidae</taxon>
        <taxon>Agaricales</taxon>
        <taxon>Agaricineae</taxon>
        <taxon>Psathyrellaceae</taxon>
        <taxon>Candolleomyces</taxon>
    </lineage>
</organism>
<sequence length="411" mass="46311">MSSATLLRAEAAYTELVETNLTNLLKDPHVLTSAPEFLQKLHSNNPRQPAERSRDGADKWFFKNGDLATFKFPATLDRRGRFDKSSAYFNATNRNGEAKLDAKSLRNLKAVFELRPLHDDDHWAYMYPDGAVTSSQQTLAAILLIQGALDEKRGPLPDTQQTRVIRTYNDEDRFVFTLTSESILSEQPEQMIQVASSSAQQLAAETSLSPCRSNPRRIVILLFADYRPSQTEKAAPRLRNMPDPDQLFQEFPTHLNDVVKAPPIFDDHQNLISPSEYDSKLPREGLVIVEACLCTWEIKKGGKTERRVIHLRPLNVQLVPFTPKSAEEGTVPLAQKEDSERRPEKRKSMKASSSRAESTRLAAKRKVLDPQNEGSKPKKVLRSMASSSVTDDDMECDDGKGELEFIEEVDI</sequence>
<keyword evidence="3" id="KW-1185">Reference proteome</keyword>
<dbReference type="EMBL" id="SDEE01000395">
    <property type="protein sequence ID" value="RXW16853.1"/>
    <property type="molecule type" value="Genomic_DNA"/>
</dbReference>
<evidence type="ECO:0000313" key="2">
    <source>
        <dbReference type="EMBL" id="RXW16853.1"/>
    </source>
</evidence>
<proteinExistence type="predicted"/>
<dbReference type="Proteomes" id="UP000290288">
    <property type="component" value="Unassembled WGS sequence"/>
</dbReference>
<evidence type="ECO:0000256" key="1">
    <source>
        <dbReference type="SAM" id="MobiDB-lite"/>
    </source>
</evidence>
<name>A0A4Q2DB77_9AGAR</name>
<dbReference type="AlphaFoldDB" id="A0A4Q2DB77"/>
<reference evidence="2 3" key="1">
    <citation type="submission" date="2019-01" db="EMBL/GenBank/DDBJ databases">
        <title>Draft genome sequence of Psathyrella aberdarensis IHI B618.</title>
        <authorList>
            <person name="Buettner E."/>
            <person name="Kellner H."/>
        </authorList>
    </citation>
    <scope>NUCLEOTIDE SEQUENCE [LARGE SCALE GENOMIC DNA]</scope>
    <source>
        <strain evidence="2 3">IHI B618</strain>
    </source>
</reference>
<comment type="caution">
    <text evidence="2">The sequence shown here is derived from an EMBL/GenBank/DDBJ whole genome shotgun (WGS) entry which is preliminary data.</text>
</comment>
<dbReference type="OrthoDB" id="3059197at2759"/>
<evidence type="ECO:0000313" key="3">
    <source>
        <dbReference type="Proteomes" id="UP000290288"/>
    </source>
</evidence>
<protein>
    <submittedName>
        <fullName evidence="2">Uncharacterized protein</fullName>
    </submittedName>
</protein>
<feature type="region of interest" description="Disordered" evidence="1">
    <location>
        <begin position="327"/>
        <end position="398"/>
    </location>
</feature>
<gene>
    <name evidence="2" type="ORF">EST38_g9003</name>
</gene>
<accession>A0A4Q2DB77</accession>